<evidence type="ECO:0000313" key="9">
    <source>
        <dbReference type="EMBL" id="KAK7398672.1"/>
    </source>
</evidence>
<dbReference type="PANTHER" id="PTHR24305">
    <property type="entry name" value="CYTOCHROME P450"/>
    <property type="match status" value="1"/>
</dbReference>
<dbReference type="SUPFAM" id="SSF48264">
    <property type="entry name" value="Cytochrome P450"/>
    <property type="match status" value="1"/>
</dbReference>
<keyword evidence="3 8" id="KW-0349">Heme</keyword>
<keyword evidence="7 8" id="KW-0503">Monooxygenase</keyword>
<keyword evidence="6 8" id="KW-0408">Iron</keyword>
<evidence type="ECO:0000256" key="7">
    <source>
        <dbReference type="ARBA" id="ARBA00023033"/>
    </source>
</evidence>
<organism evidence="9 10">
    <name type="scientific">Neonectria punicea</name>
    <dbReference type="NCBI Taxonomy" id="979145"/>
    <lineage>
        <taxon>Eukaryota</taxon>
        <taxon>Fungi</taxon>
        <taxon>Dikarya</taxon>
        <taxon>Ascomycota</taxon>
        <taxon>Pezizomycotina</taxon>
        <taxon>Sordariomycetes</taxon>
        <taxon>Hypocreomycetidae</taxon>
        <taxon>Hypocreales</taxon>
        <taxon>Nectriaceae</taxon>
        <taxon>Neonectria</taxon>
    </lineage>
</organism>
<dbReference type="InterPro" id="IPR050121">
    <property type="entry name" value="Cytochrome_P450_monoxygenase"/>
</dbReference>
<dbReference type="PRINTS" id="PR00463">
    <property type="entry name" value="EP450I"/>
</dbReference>
<evidence type="ECO:0000256" key="4">
    <source>
        <dbReference type="ARBA" id="ARBA00022723"/>
    </source>
</evidence>
<gene>
    <name evidence="9" type="ORF">QQX98_011943</name>
</gene>
<dbReference type="Pfam" id="PF00067">
    <property type="entry name" value="p450"/>
    <property type="match status" value="1"/>
</dbReference>
<evidence type="ECO:0000256" key="5">
    <source>
        <dbReference type="ARBA" id="ARBA00023002"/>
    </source>
</evidence>
<dbReference type="EMBL" id="JAZAVJ010000315">
    <property type="protein sequence ID" value="KAK7398672.1"/>
    <property type="molecule type" value="Genomic_DNA"/>
</dbReference>
<keyword evidence="4 8" id="KW-0479">Metal-binding</keyword>
<proteinExistence type="inferred from homology"/>
<dbReference type="PROSITE" id="PS00086">
    <property type="entry name" value="CYTOCHROME_P450"/>
    <property type="match status" value="1"/>
</dbReference>
<dbReference type="InterPro" id="IPR001128">
    <property type="entry name" value="Cyt_P450"/>
</dbReference>
<evidence type="ECO:0000256" key="1">
    <source>
        <dbReference type="ARBA" id="ARBA00001971"/>
    </source>
</evidence>
<reference evidence="9 10" key="1">
    <citation type="journal article" date="2025" name="Microbiol. Resour. Announc.">
        <title>Draft genome sequences for Neonectria magnoliae and Neonectria punicea, canker pathogens of Liriodendron tulipifera and Acer saccharum in West Virginia.</title>
        <authorList>
            <person name="Petronek H.M."/>
            <person name="Kasson M.T."/>
            <person name="Metheny A.M."/>
            <person name="Stauder C.M."/>
            <person name="Lovett B."/>
            <person name="Lynch S.C."/>
            <person name="Garnas J.R."/>
            <person name="Kasson L.R."/>
            <person name="Stajich J.E."/>
        </authorList>
    </citation>
    <scope>NUCLEOTIDE SEQUENCE [LARGE SCALE GENOMIC DNA]</scope>
    <source>
        <strain evidence="9 10">NRRL 64653</strain>
    </source>
</reference>
<sequence length="448" mass="51346">MSRIPYARMMVSGKSHIKILELHQKYGHVVRVAPDELSFTDPAAWTDIIGFRKRGQGENGKDPVFWKTQQHSVISANRDSHRRQRRVLAHGFSAQSMVDQQDLIQSYVSLLIQRLRENCGGGKQPLEVTSWFNWTTFDIIGDLVFGEPFGCLENSKYDPWISLIFNRVRTSSISTVIRRFPFGSHFIKMLIPKTTLRQFHAHFQLTQEKVAKRLGMEEPRADFMESMASRSDNLQMSHPEILDNASLLIIAGSETTATALSGTTYLLASHPEVLAKVADEVRSSFNCEEDIDLLSVQKLSYMLAVFNEALRVYPPVPTPSPRRAQPGGDTICGQYAPEGTILGIWQWPMYHNPSNFTLPESFIPERWLGDPRFENDSEHVFQPFSFGPRDCIGKNLAYAEMRLILAKIIWNFDLSLDPNSKDWLQRNRAYFLWEKPELFVFLSPRSKE</sequence>
<dbReference type="CDD" id="cd11058">
    <property type="entry name" value="CYP60B-like"/>
    <property type="match status" value="1"/>
</dbReference>
<evidence type="ECO:0008006" key="11">
    <source>
        <dbReference type="Google" id="ProtNLM"/>
    </source>
</evidence>
<dbReference type="PRINTS" id="PR00385">
    <property type="entry name" value="P450"/>
</dbReference>
<comment type="similarity">
    <text evidence="2 8">Belongs to the cytochrome P450 family.</text>
</comment>
<keyword evidence="5 8" id="KW-0560">Oxidoreductase</keyword>
<evidence type="ECO:0000256" key="2">
    <source>
        <dbReference type="ARBA" id="ARBA00010617"/>
    </source>
</evidence>
<dbReference type="InterPro" id="IPR017972">
    <property type="entry name" value="Cyt_P450_CS"/>
</dbReference>
<comment type="cofactor">
    <cofactor evidence="1">
        <name>heme</name>
        <dbReference type="ChEBI" id="CHEBI:30413"/>
    </cofactor>
</comment>
<evidence type="ECO:0000313" key="10">
    <source>
        <dbReference type="Proteomes" id="UP001498476"/>
    </source>
</evidence>
<evidence type="ECO:0000256" key="6">
    <source>
        <dbReference type="ARBA" id="ARBA00023004"/>
    </source>
</evidence>
<name>A0ABR1GK80_9HYPO</name>
<protein>
    <recommendedName>
        <fullName evidence="11">Isotrichodermin C-15 hydroxylase</fullName>
    </recommendedName>
</protein>
<dbReference type="Proteomes" id="UP001498476">
    <property type="component" value="Unassembled WGS sequence"/>
</dbReference>
<keyword evidence="10" id="KW-1185">Reference proteome</keyword>
<accession>A0ABR1GK80</accession>
<dbReference type="Gene3D" id="1.10.630.10">
    <property type="entry name" value="Cytochrome P450"/>
    <property type="match status" value="1"/>
</dbReference>
<dbReference type="InterPro" id="IPR002401">
    <property type="entry name" value="Cyt_P450_E_grp-I"/>
</dbReference>
<evidence type="ECO:0000256" key="8">
    <source>
        <dbReference type="RuleBase" id="RU000461"/>
    </source>
</evidence>
<dbReference type="PANTHER" id="PTHR24305:SF230">
    <property type="entry name" value="P450, PUTATIVE (EUROFUNG)-RELATED"/>
    <property type="match status" value="1"/>
</dbReference>
<comment type="caution">
    <text evidence="9">The sequence shown here is derived from an EMBL/GenBank/DDBJ whole genome shotgun (WGS) entry which is preliminary data.</text>
</comment>
<evidence type="ECO:0000256" key="3">
    <source>
        <dbReference type="ARBA" id="ARBA00022617"/>
    </source>
</evidence>
<dbReference type="InterPro" id="IPR036396">
    <property type="entry name" value="Cyt_P450_sf"/>
</dbReference>